<evidence type="ECO:0000313" key="10">
    <source>
        <dbReference type="Proteomes" id="UP000199050"/>
    </source>
</evidence>
<name>A0A1G8I7R6_9BACL</name>
<dbReference type="GO" id="GO:0055085">
    <property type="term" value="P:transmembrane transport"/>
    <property type="evidence" value="ECO:0007669"/>
    <property type="project" value="InterPro"/>
</dbReference>
<evidence type="ECO:0000256" key="4">
    <source>
        <dbReference type="ARBA" id="ARBA00022692"/>
    </source>
</evidence>
<dbReference type="InterPro" id="IPR000515">
    <property type="entry name" value="MetI-like"/>
</dbReference>
<feature type="transmembrane region" description="Helical" evidence="7">
    <location>
        <begin position="111"/>
        <end position="135"/>
    </location>
</feature>
<dbReference type="RefSeq" id="WP_090712448.1">
    <property type="nucleotide sequence ID" value="NZ_CBCSKY010000001.1"/>
</dbReference>
<organism evidence="9 10">
    <name type="scientific">Paenibacillus typhae</name>
    <dbReference type="NCBI Taxonomy" id="1174501"/>
    <lineage>
        <taxon>Bacteria</taxon>
        <taxon>Bacillati</taxon>
        <taxon>Bacillota</taxon>
        <taxon>Bacilli</taxon>
        <taxon>Bacillales</taxon>
        <taxon>Paenibacillaceae</taxon>
        <taxon>Paenibacillus</taxon>
    </lineage>
</organism>
<evidence type="ECO:0000256" key="7">
    <source>
        <dbReference type="RuleBase" id="RU363032"/>
    </source>
</evidence>
<dbReference type="OrthoDB" id="9810086at2"/>
<evidence type="ECO:0000256" key="6">
    <source>
        <dbReference type="ARBA" id="ARBA00023136"/>
    </source>
</evidence>
<keyword evidence="4 7" id="KW-0812">Transmembrane</keyword>
<reference evidence="10" key="1">
    <citation type="submission" date="2016-10" db="EMBL/GenBank/DDBJ databases">
        <authorList>
            <person name="Varghese N."/>
            <person name="Submissions S."/>
        </authorList>
    </citation>
    <scope>NUCLEOTIDE SEQUENCE [LARGE SCALE GENOMIC DNA]</scope>
    <source>
        <strain evidence="10">CGMCC 1.11012</strain>
    </source>
</reference>
<keyword evidence="5 7" id="KW-1133">Transmembrane helix</keyword>
<keyword evidence="2 7" id="KW-0813">Transport</keyword>
<dbReference type="Pfam" id="PF00528">
    <property type="entry name" value="BPD_transp_1"/>
    <property type="match status" value="1"/>
</dbReference>
<protein>
    <submittedName>
        <fullName evidence="9">Multiple sugar transport system permease protein</fullName>
    </submittedName>
</protein>
<keyword evidence="9" id="KW-0762">Sugar transport</keyword>
<dbReference type="STRING" id="1174501.SAMN05216192_103147"/>
<evidence type="ECO:0000256" key="1">
    <source>
        <dbReference type="ARBA" id="ARBA00004651"/>
    </source>
</evidence>
<evidence type="ECO:0000259" key="8">
    <source>
        <dbReference type="PROSITE" id="PS50928"/>
    </source>
</evidence>
<dbReference type="GO" id="GO:0005886">
    <property type="term" value="C:plasma membrane"/>
    <property type="evidence" value="ECO:0007669"/>
    <property type="project" value="UniProtKB-SubCell"/>
</dbReference>
<comment type="subcellular location">
    <subcellularLocation>
        <location evidence="1 7">Cell membrane</location>
        <topology evidence="1 7">Multi-pass membrane protein</topology>
    </subcellularLocation>
</comment>
<dbReference type="PANTHER" id="PTHR32243">
    <property type="entry name" value="MALTOSE TRANSPORT SYSTEM PERMEASE-RELATED"/>
    <property type="match status" value="1"/>
</dbReference>
<feature type="domain" description="ABC transmembrane type-1" evidence="8">
    <location>
        <begin position="73"/>
        <end position="270"/>
    </location>
</feature>
<feature type="transmembrane region" description="Helical" evidence="7">
    <location>
        <begin position="12"/>
        <end position="34"/>
    </location>
</feature>
<evidence type="ECO:0000313" key="9">
    <source>
        <dbReference type="EMBL" id="SDI14894.1"/>
    </source>
</evidence>
<proteinExistence type="inferred from homology"/>
<evidence type="ECO:0000256" key="3">
    <source>
        <dbReference type="ARBA" id="ARBA00022475"/>
    </source>
</evidence>
<dbReference type="InterPro" id="IPR050901">
    <property type="entry name" value="BP-dep_ABC_trans_perm"/>
</dbReference>
<dbReference type="SUPFAM" id="SSF161098">
    <property type="entry name" value="MetI-like"/>
    <property type="match status" value="1"/>
</dbReference>
<keyword evidence="10" id="KW-1185">Reference proteome</keyword>
<keyword evidence="6 7" id="KW-0472">Membrane</keyword>
<dbReference type="InterPro" id="IPR035906">
    <property type="entry name" value="MetI-like_sf"/>
</dbReference>
<feature type="transmembrane region" description="Helical" evidence="7">
    <location>
        <begin position="251"/>
        <end position="269"/>
    </location>
</feature>
<sequence>MSTHRKRSVSSFLLTSLTWMIVIVTIFPIIWMIFTSLHSNDQILNGITSFSLTKPQWVNYINMWDTVNFAIYFRNSLLICGATTLLAGTFAVLAGYALARFDFPGSKAFSMSIISTQLIPGIMFLFPIYLMFLWIKNTFGLPMINTYWGMILVYTAFYTPISIWIMRGFFVSIPRDLEESAAIDGCSKFQAFYKIILPLSVPGIIATGIFIFLTAWDELLFAWVLTTSSDVQTIPVGIRLFVGQYNTRYDLLMAASTVVTVPVMVVFFMTQKYFISGMTAGAVKG</sequence>
<dbReference type="Gene3D" id="1.10.3720.10">
    <property type="entry name" value="MetI-like"/>
    <property type="match status" value="1"/>
</dbReference>
<evidence type="ECO:0000256" key="2">
    <source>
        <dbReference type="ARBA" id="ARBA00022448"/>
    </source>
</evidence>
<feature type="transmembrane region" description="Helical" evidence="7">
    <location>
        <begin position="76"/>
        <end position="99"/>
    </location>
</feature>
<gene>
    <name evidence="9" type="ORF">SAMN05216192_103147</name>
</gene>
<dbReference type="CDD" id="cd06261">
    <property type="entry name" value="TM_PBP2"/>
    <property type="match status" value="1"/>
</dbReference>
<feature type="transmembrane region" description="Helical" evidence="7">
    <location>
        <begin position="191"/>
        <end position="216"/>
    </location>
</feature>
<dbReference type="AlphaFoldDB" id="A0A1G8I7R6"/>
<dbReference type="EMBL" id="FNDX01000003">
    <property type="protein sequence ID" value="SDI14894.1"/>
    <property type="molecule type" value="Genomic_DNA"/>
</dbReference>
<dbReference type="PROSITE" id="PS50928">
    <property type="entry name" value="ABC_TM1"/>
    <property type="match status" value="1"/>
</dbReference>
<dbReference type="PANTHER" id="PTHR32243:SF18">
    <property type="entry name" value="INNER MEMBRANE ABC TRANSPORTER PERMEASE PROTEIN YCJP"/>
    <property type="match status" value="1"/>
</dbReference>
<keyword evidence="3" id="KW-1003">Cell membrane</keyword>
<comment type="similarity">
    <text evidence="7">Belongs to the binding-protein-dependent transport system permease family.</text>
</comment>
<evidence type="ECO:0000256" key="5">
    <source>
        <dbReference type="ARBA" id="ARBA00022989"/>
    </source>
</evidence>
<feature type="transmembrane region" description="Helical" evidence="7">
    <location>
        <begin position="147"/>
        <end position="170"/>
    </location>
</feature>
<accession>A0A1G8I7R6</accession>
<dbReference type="Proteomes" id="UP000199050">
    <property type="component" value="Unassembled WGS sequence"/>
</dbReference>